<dbReference type="OrthoDB" id="9788224at2"/>
<protein>
    <submittedName>
        <fullName evidence="3">NADPH:quinone oxidoreductase</fullName>
    </submittedName>
</protein>
<dbReference type="RefSeq" id="WP_094849640.1">
    <property type="nucleotide sequence ID" value="NZ_NEVJ01000003.1"/>
</dbReference>
<dbReference type="CDD" id="cd08253">
    <property type="entry name" value="zeta_crystallin"/>
    <property type="match status" value="1"/>
</dbReference>
<dbReference type="Proteomes" id="UP000216857">
    <property type="component" value="Unassembled WGS sequence"/>
</dbReference>
<keyword evidence="4" id="KW-1185">Reference proteome</keyword>
<evidence type="ECO:0000256" key="1">
    <source>
        <dbReference type="ARBA" id="ARBA00022857"/>
    </source>
</evidence>
<dbReference type="STRING" id="1416803.CAL13_00055"/>
<feature type="domain" description="Enoyl reductase (ER)" evidence="2">
    <location>
        <begin position="12"/>
        <end position="324"/>
    </location>
</feature>
<sequence length="328" mass="34123">MRAALYSRNGPARDVLQVTDLPTPEPGPGEVRVKLAVSGVNPSDVKSRAGSRPVTQGYVVPHSDGAGVIDRVGGGVAQGRVGERVWIWNGQWQRPMGTAAEYIVLPAAQAVPLPGDVSFEAGACMGIPGLTAMHGVMLLGDLAGKTVLVTGGASGVGYYAAQMARLRGARVITTVGSVEKAGVLEKAGIADNILYKQESVPDRLLEMTGGRGVDAIIDMDFSTTAALVPAGAVAPHGVIAVYGSNQRGDIPLNFGAWLPRSLGLHFYLVYDLLPEQRRQTVDALDALLRGNALSHLVAPAYALDDIADAHEAVESGRIVGNVVVALPA</sequence>
<keyword evidence="1" id="KW-0521">NADP</keyword>
<reference evidence="3" key="1">
    <citation type="submission" date="2017-05" db="EMBL/GenBank/DDBJ databases">
        <title>Complete and WGS of Bordetella genogroups.</title>
        <authorList>
            <person name="Spilker T."/>
            <person name="Lipuma J."/>
        </authorList>
    </citation>
    <scope>NUCLEOTIDE SEQUENCE</scope>
    <source>
        <strain evidence="3">AU21707</strain>
    </source>
</reference>
<dbReference type="GO" id="GO:0016491">
    <property type="term" value="F:oxidoreductase activity"/>
    <property type="evidence" value="ECO:0007669"/>
    <property type="project" value="InterPro"/>
</dbReference>
<evidence type="ECO:0000313" key="4">
    <source>
        <dbReference type="Proteomes" id="UP000216857"/>
    </source>
</evidence>
<dbReference type="EMBL" id="NEVJ01000003">
    <property type="protein sequence ID" value="OZI21116.1"/>
    <property type="molecule type" value="Genomic_DNA"/>
</dbReference>
<dbReference type="SUPFAM" id="SSF51735">
    <property type="entry name" value="NAD(P)-binding Rossmann-fold domains"/>
    <property type="match status" value="1"/>
</dbReference>
<dbReference type="SUPFAM" id="SSF50129">
    <property type="entry name" value="GroES-like"/>
    <property type="match status" value="1"/>
</dbReference>
<dbReference type="PANTHER" id="PTHR44154:SF1">
    <property type="entry name" value="QUINONE OXIDOREDUCTASE"/>
    <property type="match status" value="1"/>
</dbReference>
<proteinExistence type="predicted"/>
<accession>A0A261R7Y1</accession>
<dbReference type="Pfam" id="PF08240">
    <property type="entry name" value="ADH_N"/>
    <property type="match status" value="1"/>
</dbReference>
<evidence type="ECO:0000259" key="2">
    <source>
        <dbReference type="SMART" id="SM00829"/>
    </source>
</evidence>
<dbReference type="InterPro" id="IPR036291">
    <property type="entry name" value="NAD(P)-bd_dom_sf"/>
</dbReference>
<dbReference type="InterPro" id="IPR051603">
    <property type="entry name" value="Zinc-ADH_QOR/CCCR"/>
</dbReference>
<dbReference type="Pfam" id="PF00107">
    <property type="entry name" value="ADH_zinc_N"/>
    <property type="match status" value="1"/>
</dbReference>
<evidence type="ECO:0000313" key="3">
    <source>
        <dbReference type="EMBL" id="OZI21116.1"/>
    </source>
</evidence>
<name>A0A261R7Y1_9BORD</name>
<dbReference type="Gene3D" id="3.90.180.10">
    <property type="entry name" value="Medium-chain alcohol dehydrogenases, catalytic domain"/>
    <property type="match status" value="1"/>
</dbReference>
<dbReference type="InterPro" id="IPR020843">
    <property type="entry name" value="ER"/>
</dbReference>
<dbReference type="InterPro" id="IPR013149">
    <property type="entry name" value="ADH-like_C"/>
</dbReference>
<dbReference type="InterPro" id="IPR011032">
    <property type="entry name" value="GroES-like_sf"/>
</dbReference>
<organism evidence="3 4">
    <name type="scientific">Bordetella genomosp. 9</name>
    <dbReference type="NCBI Taxonomy" id="1416803"/>
    <lineage>
        <taxon>Bacteria</taxon>
        <taxon>Pseudomonadati</taxon>
        <taxon>Pseudomonadota</taxon>
        <taxon>Betaproteobacteria</taxon>
        <taxon>Burkholderiales</taxon>
        <taxon>Alcaligenaceae</taxon>
        <taxon>Bordetella</taxon>
    </lineage>
</organism>
<gene>
    <name evidence="3" type="ORF">CAL26_27170</name>
</gene>
<dbReference type="Gene3D" id="3.40.50.720">
    <property type="entry name" value="NAD(P)-binding Rossmann-like Domain"/>
    <property type="match status" value="1"/>
</dbReference>
<dbReference type="AlphaFoldDB" id="A0A261R7Y1"/>
<dbReference type="PANTHER" id="PTHR44154">
    <property type="entry name" value="QUINONE OXIDOREDUCTASE"/>
    <property type="match status" value="1"/>
</dbReference>
<dbReference type="InterPro" id="IPR013154">
    <property type="entry name" value="ADH-like_N"/>
</dbReference>
<dbReference type="SMART" id="SM00829">
    <property type="entry name" value="PKS_ER"/>
    <property type="match status" value="1"/>
</dbReference>
<comment type="caution">
    <text evidence="3">The sequence shown here is derived from an EMBL/GenBank/DDBJ whole genome shotgun (WGS) entry which is preliminary data.</text>
</comment>